<dbReference type="InterPro" id="IPR020449">
    <property type="entry name" value="Tscrpt_reg_AraC-type_HTH"/>
</dbReference>
<feature type="domain" description="HTH araC/xylS-type" evidence="4">
    <location>
        <begin position="244"/>
        <end position="342"/>
    </location>
</feature>
<dbReference type="GO" id="GO:0005829">
    <property type="term" value="C:cytosol"/>
    <property type="evidence" value="ECO:0007669"/>
    <property type="project" value="TreeGrafter"/>
</dbReference>
<dbReference type="PROSITE" id="PS01124">
    <property type="entry name" value="HTH_ARAC_FAMILY_2"/>
    <property type="match status" value="1"/>
</dbReference>
<dbReference type="PANTHER" id="PTHR47894">
    <property type="entry name" value="HTH-TYPE TRANSCRIPTIONAL REGULATOR GADX"/>
    <property type="match status" value="1"/>
</dbReference>
<dbReference type="GO" id="GO:0003700">
    <property type="term" value="F:DNA-binding transcription factor activity"/>
    <property type="evidence" value="ECO:0007669"/>
    <property type="project" value="InterPro"/>
</dbReference>
<dbReference type="PANTHER" id="PTHR47894:SF1">
    <property type="entry name" value="HTH-TYPE TRANSCRIPTIONAL REGULATOR VQSM"/>
    <property type="match status" value="1"/>
</dbReference>
<accession>A0A844YL57</accession>
<gene>
    <name evidence="5" type="ORF">GRI48_14085</name>
</gene>
<dbReference type="InterPro" id="IPR018060">
    <property type="entry name" value="HTH_AraC"/>
</dbReference>
<dbReference type="GO" id="GO:0000976">
    <property type="term" value="F:transcription cis-regulatory region binding"/>
    <property type="evidence" value="ECO:0007669"/>
    <property type="project" value="TreeGrafter"/>
</dbReference>
<dbReference type="OrthoDB" id="9805730at2"/>
<evidence type="ECO:0000256" key="3">
    <source>
        <dbReference type="ARBA" id="ARBA00023163"/>
    </source>
</evidence>
<dbReference type="EMBL" id="WTYN01000009">
    <property type="protein sequence ID" value="MXO64129.1"/>
    <property type="molecule type" value="Genomic_DNA"/>
</dbReference>
<name>A0A844YL57_9SPHN</name>
<keyword evidence="3" id="KW-0804">Transcription</keyword>
<proteinExistence type="predicted"/>
<evidence type="ECO:0000256" key="1">
    <source>
        <dbReference type="ARBA" id="ARBA00023015"/>
    </source>
</evidence>
<dbReference type="SMART" id="SM00342">
    <property type="entry name" value="HTH_ARAC"/>
    <property type="match status" value="1"/>
</dbReference>
<dbReference type="RefSeq" id="WP_160677633.1">
    <property type="nucleotide sequence ID" value="NZ_WTYN01000009.1"/>
</dbReference>
<comment type="caution">
    <text evidence="5">The sequence shown here is derived from an EMBL/GenBank/DDBJ whole genome shotgun (WGS) entry which is preliminary data.</text>
</comment>
<dbReference type="Proteomes" id="UP000445582">
    <property type="component" value="Unassembled WGS sequence"/>
</dbReference>
<dbReference type="Gene3D" id="1.10.10.60">
    <property type="entry name" value="Homeodomain-like"/>
    <property type="match status" value="1"/>
</dbReference>
<evidence type="ECO:0000313" key="5">
    <source>
        <dbReference type="EMBL" id="MXO64129.1"/>
    </source>
</evidence>
<keyword evidence="6" id="KW-1185">Reference proteome</keyword>
<dbReference type="SUPFAM" id="SSF46689">
    <property type="entry name" value="Homeodomain-like"/>
    <property type="match status" value="1"/>
</dbReference>
<reference evidence="5 6" key="1">
    <citation type="submission" date="2019-12" db="EMBL/GenBank/DDBJ databases">
        <title>Genomic-based taxomic classification of the family Erythrobacteraceae.</title>
        <authorList>
            <person name="Xu L."/>
        </authorList>
    </citation>
    <scope>NUCLEOTIDE SEQUENCE [LARGE SCALE GENOMIC DNA]</scope>
    <source>
        <strain evidence="5 6">MCCC 1A09965</strain>
    </source>
</reference>
<keyword evidence="1" id="KW-0805">Transcription regulation</keyword>
<dbReference type="InterPro" id="IPR032687">
    <property type="entry name" value="AraC-type_N"/>
</dbReference>
<keyword evidence="2" id="KW-0238">DNA-binding</keyword>
<dbReference type="AlphaFoldDB" id="A0A844YL57"/>
<organism evidence="5 6">
    <name type="scientific">Qipengyuania oceanensis</name>
    <dbReference type="NCBI Taxonomy" id="1463597"/>
    <lineage>
        <taxon>Bacteria</taxon>
        <taxon>Pseudomonadati</taxon>
        <taxon>Pseudomonadota</taxon>
        <taxon>Alphaproteobacteria</taxon>
        <taxon>Sphingomonadales</taxon>
        <taxon>Erythrobacteraceae</taxon>
        <taxon>Qipengyuania</taxon>
    </lineage>
</organism>
<dbReference type="Pfam" id="PF12833">
    <property type="entry name" value="HTH_18"/>
    <property type="match status" value="1"/>
</dbReference>
<dbReference type="Pfam" id="PF12625">
    <property type="entry name" value="Arabinose_bd"/>
    <property type="match status" value="1"/>
</dbReference>
<protein>
    <submittedName>
        <fullName evidence="5">Helix-turn-helix domain-containing protein</fullName>
    </submittedName>
</protein>
<evidence type="ECO:0000313" key="6">
    <source>
        <dbReference type="Proteomes" id="UP000445582"/>
    </source>
</evidence>
<evidence type="ECO:0000256" key="2">
    <source>
        <dbReference type="ARBA" id="ARBA00023125"/>
    </source>
</evidence>
<dbReference type="PRINTS" id="PR00032">
    <property type="entry name" value="HTHARAC"/>
</dbReference>
<evidence type="ECO:0000259" key="4">
    <source>
        <dbReference type="PROSITE" id="PS01124"/>
    </source>
</evidence>
<sequence length="348" mass="39423">MQKTNNNLIIKHFSRKREATALRLLLDVADKRGVSTPHILEGTQVTEADLSDPYFEIEAWQELVAIQNLVERDGDASLGIMSGLQQHLTCYGILGFAMMSCRNLLHALEIAGKFNNISLWINDVDVARHGDTIKFLILGHRLPEYSQNFLATRGMAALVVWVNELIGRAVMPVTCTFKIPKPVDAQEFEKCFGQGIQFGAKQYSISFERSVFAEPLKFRNRWTRMRSENELETTLEKRRSTVSNKVRDLLLNLSDQKLSTEPAVCAALGHSTSTLRRRLHEEDCTFRQIQSEVIHERASHMLLSSTMTIDQIAYALGYSESGSFGRAFKRQAGCSPGAWRKKHTRKFS</sequence>
<dbReference type="InterPro" id="IPR009057">
    <property type="entry name" value="Homeodomain-like_sf"/>
</dbReference>